<keyword evidence="4" id="KW-1185">Reference proteome</keyword>
<dbReference type="Pfam" id="PF03101">
    <property type="entry name" value="FAR1"/>
    <property type="match status" value="2"/>
</dbReference>
<proteinExistence type="predicted"/>
<feature type="compositionally biased region" description="Polar residues" evidence="1">
    <location>
        <begin position="527"/>
        <end position="537"/>
    </location>
</feature>
<protein>
    <recommendedName>
        <fullName evidence="2">FAR1 domain-containing protein</fullName>
    </recommendedName>
</protein>
<feature type="domain" description="FAR1" evidence="2">
    <location>
        <begin position="74"/>
        <end position="162"/>
    </location>
</feature>
<name>A0A843TKH6_COLES</name>
<sequence>MLESESESAQLHIRLEDDRMAVRVAEAVVKTSLNVDNQLVEAPVKGESILTQCEAGLEPYEGMEFESEEAARIFYNTYSRRLGFCIRISKYSRSRCDNSVISRKIVCSKEGFREVRPKKGMFSERRQRQRVVTRVGCKAMIMVKKLSSGRWIVSKFVKEHNHGPIPPKNLEVRVARDVDPMIEKSISYDDDSSIQELFEGMEFDSEEAAKTFYNAYARCMGFRARISKYCRSRRDNSIISRRLVCSKEGFREVRVKKKIYDEGKTKRTRAITRIGCKAMITVKRVSSGKWVVSKFEKEHNHALVTSKKVLHLQPYNYDERSSVSILQQSGKVQSGLIADRCNPGVQRTLGGSLNVLYTQLCNEAIRYAQEGATTEDSYNVAMAALKEAVDKVAAAKRNIVVSAQKTNPVIVPDQRHSCNISFQTNLHDSSSSNELKQGVPSQEIVLLQQHVNLVLIPSGFTSDLADQNQPARTPFIISTPNSQKQQVATAPVEKLTGNRSLVSSSSSRRKRKLEVTRGSKGSGGDAQKSQKMGSGSNLIGAGPSEAQLIAIPALPVALYMPVIGVATPGASGNYAFLATPIGAIPLSSHPGEASTPSPHSSFPSGAFANESLKLAASVVNSSTANNLYTGPNPEVHAAAVAAGARIVHPSAAASLIKAVEARIRSGAGSLVKSTFIDGAKPLAIKPPVTAALDVQTGSRQ</sequence>
<dbReference type="AlphaFoldDB" id="A0A843TKH6"/>
<dbReference type="OrthoDB" id="1841386at2759"/>
<reference evidence="3" key="1">
    <citation type="submission" date="2017-07" db="EMBL/GenBank/DDBJ databases">
        <title>Taro Niue Genome Assembly and Annotation.</title>
        <authorList>
            <person name="Atibalentja N."/>
            <person name="Keating K."/>
            <person name="Fields C.J."/>
        </authorList>
    </citation>
    <scope>NUCLEOTIDE SEQUENCE</scope>
    <source>
        <strain evidence="3">Niue_2</strain>
        <tissue evidence="3">Leaf</tissue>
    </source>
</reference>
<feature type="region of interest" description="Disordered" evidence="1">
    <location>
        <begin position="498"/>
        <end position="538"/>
    </location>
</feature>
<gene>
    <name evidence="3" type="ORF">Taro_004574</name>
</gene>
<feature type="domain" description="FAR1" evidence="2">
    <location>
        <begin position="211"/>
        <end position="304"/>
    </location>
</feature>
<evidence type="ECO:0000256" key="1">
    <source>
        <dbReference type="SAM" id="MobiDB-lite"/>
    </source>
</evidence>
<evidence type="ECO:0000259" key="2">
    <source>
        <dbReference type="Pfam" id="PF03101"/>
    </source>
</evidence>
<dbReference type="Proteomes" id="UP000652761">
    <property type="component" value="Unassembled WGS sequence"/>
</dbReference>
<accession>A0A843TKH6</accession>
<dbReference type="EMBL" id="NMUH01000124">
    <property type="protein sequence ID" value="MQL72248.1"/>
    <property type="molecule type" value="Genomic_DNA"/>
</dbReference>
<evidence type="ECO:0000313" key="4">
    <source>
        <dbReference type="Proteomes" id="UP000652761"/>
    </source>
</evidence>
<dbReference type="PANTHER" id="PTHR46328">
    <property type="entry name" value="FAR-RED IMPAIRED RESPONSIVE (FAR1) FAMILY PROTEIN-RELATED"/>
    <property type="match status" value="1"/>
</dbReference>
<evidence type="ECO:0000313" key="3">
    <source>
        <dbReference type="EMBL" id="MQL72248.1"/>
    </source>
</evidence>
<dbReference type="PANTHER" id="PTHR46328:SF42">
    <property type="entry name" value="PROTEIN FAR1-RELATED SEQUENCE 5-LIKE ISOFORM X1"/>
    <property type="match status" value="1"/>
</dbReference>
<comment type="caution">
    <text evidence="3">The sequence shown here is derived from an EMBL/GenBank/DDBJ whole genome shotgun (WGS) entry which is preliminary data.</text>
</comment>
<organism evidence="3 4">
    <name type="scientific">Colocasia esculenta</name>
    <name type="common">Wild taro</name>
    <name type="synonym">Arum esculentum</name>
    <dbReference type="NCBI Taxonomy" id="4460"/>
    <lineage>
        <taxon>Eukaryota</taxon>
        <taxon>Viridiplantae</taxon>
        <taxon>Streptophyta</taxon>
        <taxon>Embryophyta</taxon>
        <taxon>Tracheophyta</taxon>
        <taxon>Spermatophyta</taxon>
        <taxon>Magnoliopsida</taxon>
        <taxon>Liliopsida</taxon>
        <taxon>Araceae</taxon>
        <taxon>Aroideae</taxon>
        <taxon>Colocasieae</taxon>
        <taxon>Colocasia</taxon>
    </lineage>
</organism>
<dbReference type="InterPro" id="IPR004330">
    <property type="entry name" value="FAR1_DNA_bnd_dom"/>
</dbReference>